<proteinExistence type="predicted"/>
<protein>
    <recommendedName>
        <fullName evidence="5">Tetratricopeptide repeat protein</fullName>
    </recommendedName>
</protein>
<dbReference type="OrthoDB" id="509324at2"/>
<accession>A0A7Z0VJC3</accession>
<reference evidence="3 4" key="1">
    <citation type="submission" date="2016-06" db="EMBL/GenBank/DDBJ databases">
        <title>Genome sequence of endosymbiont of Candidatus Endolucinida thiodiazotropha.</title>
        <authorList>
            <person name="Poehlein A."/>
            <person name="Koenig S."/>
            <person name="Heiden S.E."/>
            <person name="Thuermer A."/>
            <person name="Voget S."/>
            <person name="Daniel R."/>
            <person name="Markert S."/>
            <person name="Gros O."/>
            <person name="Schweder T."/>
        </authorList>
    </citation>
    <scope>NUCLEOTIDE SEQUENCE [LARGE SCALE GENOMIC DNA]</scope>
    <source>
        <strain evidence="3 4">COS</strain>
    </source>
</reference>
<gene>
    <name evidence="3" type="ORF">CODIS_35150</name>
</gene>
<evidence type="ECO:0008006" key="5">
    <source>
        <dbReference type="Google" id="ProtNLM"/>
    </source>
</evidence>
<feature type="repeat" description="TPR" evidence="1">
    <location>
        <begin position="80"/>
        <end position="113"/>
    </location>
</feature>
<dbReference type="PROSITE" id="PS50005">
    <property type="entry name" value="TPR"/>
    <property type="match status" value="1"/>
</dbReference>
<sequence length="139" mass="16453">MDMNTELLNEINNALWILVYLVGTAITLHVIKTTILSIKEYRKLMENKFYETTNAFFENGDYAEVTRLCEEQIRKKPKDAYGYWFMGKAQYELGNYENALSNFKATLEIHPTWEKDWVQPYYEKIEHAKQNANRVRAGL</sequence>
<dbReference type="SUPFAM" id="SSF48452">
    <property type="entry name" value="TPR-like"/>
    <property type="match status" value="1"/>
</dbReference>
<feature type="transmembrane region" description="Helical" evidence="2">
    <location>
        <begin position="15"/>
        <end position="38"/>
    </location>
</feature>
<evidence type="ECO:0000313" key="3">
    <source>
        <dbReference type="EMBL" id="ODJ86194.1"/>
    </source>
</evidence>
<name>A0A7Z0VJC3_9GAMM</name>
<dbReference type="InterPro" id="IPR011990">
    <property type="entry name" value="TPR-like_helical_dom_sf"/>
</dbReference>
<dbReference type="AlphaFoldDB" id="A0A7Z0VJC3"/>
<evidence type="ECO:0000313" key="4">
    <source>
        <dbReference type="Proteomes" id="UP000094769"/>
    </source>
</evidence>
<dbReference type="Proteomes" id="UP000094769">
    <property type="component" value="Unassembled WGS sequence"/>
</dbReference>
<keyword evidence="2" id="KW-0472">Membrane</keyword>
<keyword evidence="2" id="KW-1133">Transmembrane helix</keyword>
<comment type="caution">
    <text evidence="3">The sequence shown here is derived from an EMBL/GenBank/DDBJ whole genome shotgun (WGS) entry which is preliminary data.</text>
</comment>
<dbReference type="EMBL" id="MARB01000025">
    <property type="protein sequence ID" value="ODJ86194.1"/>
    <property type="molecule type" value="Genomic_DNA"/>
</dbReference>
<evidence type="ECO:0000256" key="2">
    <source>
        <dbReference type="SAM" id="Phobius"/>
    </source>
</evidence>
<keyword evidence="1" id="KW-0802">TPR repeat</keyword>
<keyword evidence="4" id="KW-1185">Reference proteome</keyword>
<evidence type="ECO:0000256" key="1">
    <source>
        <dbReference type="PROSITE-ProRule" id="PRU00339"/>
    </source>
</evidence>
<dbReference type="InterPro" id="IPR019734">
    <property type="entry name" value="TPR_rpt"/>
</dbReference>
<dbReference type="Gene3D" id="1.25.40.10">
    <property type="entry name" value="Tetratricopeptide repeat domain"/>
    <property type="match status" value="1"/>
</dbReference>
<organism evidence="3 4">
    <name type="scientific">Candidatus Thiodiazotropha endolucinida</name>
    <dbReference type="NCBI Taxonomy" id="1655433"/>
    <lineage>
        <taxon>Bacteria</taxon>
        <taxon>Pseudomonadati</taxon>
        <taxon>Pseudomonadota</taxon>
        <taxon>Gammaproteobacteria</taxon>
        <taxon>Chromatiales</taxon>
        <taxon>Sedimenticolaceae</taxon>
        <taxon>Candidatus Thiodiazotropha</taxon>
    </lineage>
</organism>
<dbReference type="RefSeq" id="WP_069127256.1">
    <property type="nucleotide sequence ID" value="NZ_MARB01000025.1"/>
</dbReference>
<keyword evidence="2" id="KW-0812">Transmembrane</keyword>